<feature type="region of interest" description="Disordered" evidence="1">
    <location>
        <begin position="309"/>
        <end position="344"/>
    </location>
</feature>
<protein>
    <submittedName>
        <fullName evidence="5">LuxR family transcriptional regulator</fullName>
    </submittedName>
</protein>
<dbReference type="Proteomes" id="UP000320857">
    <property type="component" value="Unassembled WGS sequence"/>
</dbReference>
<dbReference type="SMART" id="SM00421">
    <property type="entry name" value="HTH_LUXR"/>
    <property type="match status" value="1"/>
</dbReference>
<evidence type="ECO:0000313" key="6">
    <source>
        <dbReference type="Proteomes" id="UP000320857"/>
    </source>
</evidence>
<comment type="caution">
    <text evidence="5">The sequence shown here is derived from an EMBL/GenBank/DDBJ whole genome shotgun (WGS) entry which is preliminary data.</text>
</comment>
<reference evidence="5 6" key="1">
    <citation type="submission" date="2019-10" db="EMBL/GenBank/DDBJ databases">
        <title>Streptomyces sp. nov., a novel actinobacterium isolated from alkaline environment.</title>
        <authorList>
            <person name="Golinska P."/>
        </authorList>
    </citation>
    <scope>NUCLEOTIDE SEQUENCE [LARGE SCALE GENOMIC DNA]</scope>
    <source>
        <strain evidence="5 6">OF1</strain>
    </source>
</reference>
<dbReference type="AlphaFoldDB" id="A0A5P0YUM5"/>
<proteinExistence type="predicted"/>
<reference evidence="7 8" key="2">
    <citation type="submission" date="2020-05" db="EMBL/GenBank/DDBJ databases">
        <title>Classification of alakaliphilic streptomycetes isolated from an alkaline soil next to Lonar Crater, India and a proposal for the recognition of Streptomyces alkaliterrae sp. nov.</title>
        <authorList>
            <person name="Golinska P."/>
        </authorList>
    </citation>
    <scope>NUCLEOTIDE SEQUENCE [LARGE SCALE GENOMIC DNA]</scope>
    <source>
        <strain evidence="8">OF3</strain>
        <strain evidence="7">OF8</strain>
    </source>
</reference>
<dbReference type="PANTHER" id="PTHR34293:SF1">
    <property type="entry name" value="HTH-TYPE TRANSCRIPTIONAL REGULATOR TRMBL2"/>
    <property type="match status" value="1"/>
</dbReference>
<keyword evidence="6" id="KW-1185">Reference proteome</keyword>
<accession>A0A5P0YUM5</accession>
<dbReference type="GO" id="GO:0006355">
    <property type="term" value="P:regulation of DNA-templated transcription"/>
    <property type="evidence" value="ECO:0007669"/>
    <property type="project" value="InterPro"/>
</dbReference>
<dbReference type="CDD" id="cd06170">
    <property type="entry name" value="LuxR_C_like"/>
    <property type="match status" value="1"/>
</dbReference>
<evidence type="ECO:0000256" key="1">
    <source>
        <dbReference type="SAM" id="MobiDB-lite"/>
    </source>
</evidence>
<evidence type="ECO:0000313" key="8">
    <source>
        <dbReference type="Proteomes" id="UP000525686"/>
    </source>
</evidence>
<evidence type="ECO:0000313" key="4">
    <source>
        <dbReference type="EMBL" id="MBB1257980.1"/>
    </source>
</evidence>
<dbReference type="SUPFAM" id="SSF46894">
    <property type="entry name" value="C-terminal effector domain of the bipartite response regulators"/>
    <property type="match status" value="1"/>
</dbReference>
<evidence type="ECO:0000313" key="3">
    <source>
        <dbReference type="EMBL" id="MBB1253720.1"/>
    </source>
</evidence>
<reference evidence="3" key="3">
    <citation type="journal article" name="Syst. Appl. Microbiol.">
        <title>Streptomyces alkaliterrae sp. nov., isolated from an alkaline soil, and emended descriptions of Streptomyces alkaliphilus, Streptomyces calidiresistens and Streptomyces durbertensis.</title>
        <authorList>
            <person name="Swiecimska M."/>
            <person name="Golinska P."/>
            <person name="Nouioui I."/>
            <person name="Wypij M."/>
            <person name="Rai M."/>
            <person name="Sangal V."/>
            <person name="Goodfellow M."/>
        </authorList>
    </citation>
    <scope>NUCLEOTIDE SEQUENCE</scope>
    <source>
        <strain evidence="3">OF3</strain>
        <strain evidence="4">OF8</strain>
    </source>
</reference>
<dbReference type="InterPro" id="IPR036388">
    <property type="entry name" value="WH-like_DNA-bd_sf"/>
</dbReference>
<name>A0A5P0YUM5_9ACTN</name>
<dbReference type="EMBL" id="VJYK02000144">
    <property type="protein sequence ID" value="MQS03162.1"/>
    <property type="molecule type" value="Genomic_DNA"/>
</dbReference>
<dbReference type="Proteomes" id="UP000525686">
    <property type="component" value="Unassembled WGS sequence"/>
</dbReference>
<dbReference type="InterPro" id="IPR051797">
    <property type="entry name" value="TrmB-like"/>
</dbReference>
<dbReference type="Gene3D" id="1.10.10.10">
    <property type="entry name" value="Winged helix-like DNA-binding domain superfamily/Winged helix DNA-binding domain"/>
    <property type="match status" value="1"/>
</dbReference>
<dbReference type="EMBL" id="JABJXA010000014">
    <property type="protein sequence ID" value="MBB1257980.1"/>
    <property type="molecule type" value="Genomic_DNA"/>
</dbReference>
<dbReference type="Proteomes" id="UP000517765">
    <property type="component" value="Unassembled WGS sequence"/>
</dbReference>
<organism evidence="5 6">
    <name type="scientific">Streptomyces alkaliterrae</name>
    <dbReference type="NCBI Taxonomy" id="2213162"/>
    <lineage>
        <taxon>Bacteria</taxon>
        <taxon>Bacillati</taxon>
        <taxon>Actinomycetota</taxon>
        <taxon>Actinomycetes</taxon>
        <taxon>Kitasatosporales</taxon>
        <taxon>Streptomycetaceae</taxon>
        <taxon>Streptomyces</taxon>
    </lineage>
</organism>
<dbReference type="RefSeq" id="WP_143648745.1">
    <property type="nucleotide sequence ID" value="NZ_JABJWZ010000066.1"/>
</dbReference>
<dbReference type="GO" id="GO:0003677">
    <property type="term" value="F:DNA binding"/>
    <property type="evidence" value="ECO:0007669"/>
    <property type="project" value="InterPro"/>
</dbReference>
<sequence length="344" mass="37112">MDICDRGVSVYREALRHSRVTGEVPQCVVELGLLRQATDAEALVPVPPDVALFSATQPIERTILDNQHRLAALRVAVSRIESVYLEALQGDALVRRLVGPDVISAALEQAVGACTTELLTMQPGGGRAPVLLAEALTRDLDLAVRGVRQRTLYQHSIRTHGPTLAYVQQVTEHGAEVRTAEELFERLIVCDRAIAFIPSIRDRSTEALAIRHPGIVRYLVRSFEHVWHGAEPVALTPGGSPDPLADDIHRAVLRLLVSGFPDKAIAKRLGISLRSVANHVRRASDSLGSRSRAELGYLLAVRGIVRPGHGIASEGESESAGPHPAGDPPDLPELDSRDTVLPAG</sequence>
<gene>
    <name evidence="5" type="ORF">FNX44_015025</name>
    <name evidence="3" type="ORF">H3146_10115</name>
    <name evidence="4" type="ORF">H3147_03935</name>
</gene>
<evidence type="ECO:0000313" key="5">
    <source>
        <dbReference type="EMBL" id="MQS03162.1"/>
    </source>
</evidence>
<dbReference type="EMBL" id="JABJWZ010000066">
    <property type="protein sequence ID" value="MBB1253720.1"/>
    <property type="molecule type" value="Genomic_DNA"/>
</dbReference>
<dbReference type="InterPro" id="IPR016032">
    <property type="entry name" value="Sig_transdc_resp-reg_C-effctor"/>
</dbReference>
<dbReference type="PANTHER" id="PTHR34293">
    <property type="entry name" value="HTH-TYPE TRANSCRIPTIONAL REGULATOR TRMBL2"/>
    <property type="match status" value="1"/>
</dbReference>
<evidence type="ECO:0000259" key="2">
    <source>
        <dbReference type="SMART" id="SM00421"/>
    </source>
</evidence>
<dbReference type="InterPro" id="IPR000792">
    <property type="entry name" value="Tscrpt_reg_LuxR_C"/>
</dbReference>
<evidence type="ECO:0000313" key="7">
    <source>
        <dbReference type="Proteomes" id="UP000517765"/>
    </source>
</evidence>
<dbReference type="OrthoDB" id="4266042at2"/>
<feature type="domain" description="HTH luxR-type" evidence="2">
    <location>
        <begin position="250"/>
        <end position="299"/>
    </location>
</feature>
<dbReference type="Pfam" id="PF00196">
    <property type="entry name" value="GerE"/>
    <property type="match status" value="1"/>
</dbReference>